<dbReference type="GeneID" id="68118659"/>
<proteinExistence type="predicted"/>
<dbReference type="OrthoDB" id="10606159at2759"/>
<evidence type="ECO:0000313" key="3">
    <source>
        <dbReference type="Proteomes" id="UP000444721"/>
    </source>
</evidence>
<feature type="compositionally biased region" description="Pro residues" evidence="1">
    <location>
        <begin position="296"/>
        <end position="317"/>
    </location>
</feature>
<dbReference type="VEuPathDB" id="AmoebaDB:FDP41_011444"/>
<evidence type="ECO:0000313" key="2">
    <source>
        <dbReference type="EMBL" id="KAF0982514.1"/>
    </source>
</evidence>
<comment type="caution">
    <text evidence="2">The sequence shown here is derived from an EMBL/GenBank/DDBJ whole genome shotgun (WGS) entry which is preliminary data.</text>
</comment>
<feature type="region of interest" description="Disordered" evidence="1">
    <location>
        <begin position="285"/>
        <end position="322"/>
    </location>
</feature>
<keyword evidence="3" id="KW-1185">Reference proteome</keyword>
<name>A0A6A5C7Q1_NAEFO</name>
<dbReference type="EMBL" id="VFQX01000009">
    <property type="protein sequence ID" value="KAF0982514.1"/>
    <property type="molecule type" value="Genomic_DNA"/>
</dbReference>
<gene>
    <name evidence="2" type="ORF">FDP41_011444</name>
</gene>
<organism evidence="2 3">
    <name type="scientific">Naegleria fowleri</name>
    <name type="common">Brain eating amoeba</name>
    <dbReference type="NCBI Taxonomy" id="5763"/>
    <lineage>
        <taxon>Eukaryota</taxon>
        <taxon>Discoba</taxon>
        <taxon>Heterolobosea</taxon>
        <taxon>Tetramitia</taxon>
        <taxon>Eutetramitia</taxon>
        <taxon>Vahlkampfiidae</taxon>
        <taxon>Naegleria</taxon>
    </lineage>
</organism>
<protein>
    <submittedName>
        <fullName evidence="2">Uncharacterized protein</fullName>
    </submittedName>
</protein>
<dbReference type="VEuPathDB" id="AmoebaDB:NF0029630"/>
<dbReference type="Proteomes" id="UP000444721">
    <property type="component" value="Unassembled WGS sequence"/>
</dbReference>
<dbReference type="RefSeq" id="XP_044567227.1">
    <property type="nucleotide sequence ID" value="XM_044701853.1"/>
</dbReference>
<dbReference type="AlphaFoldDB" id="A0A6A5C7Q1"/>
<sequence length="397" mass="46183">MISTGLNNGSDVADAVHHHHGPRYVLSTKTKQVLEWKEGDGMKTNRRVMINNNNNNNNNTLSIPTIIHNELVRNEPSPHLPFNRLFPMMCQHCHHRPPLFMMMVMQPKDNEVSVQSQQEPQQLYCCNYVIGLDEPFIRIDRSMTPVSKEEHEIQLSIPRMTRTKTTMKDLEIPPHYNPHVLAVNTTRIESGHSLLVVVSANDHSLKTVHNTTTSTTTTSLDYVECAGELRLRPIVHHHHHQCVNIPLLECIVHSLPSDNNNTKCIVCELLLSLLYDEQQQQPQQQHCWKQSHFEPPQQPQQPQPQPQQQPQPQPQPQQQPQQQHVKTIMFFEIVSINLQTSFFAFPDIQVLENWNRFGMDGFSLYRCNAWEMKGRRERCLKDQKEEHDDDDEQQLEQ</sequence>
<evidence type="ECO:0000256" key="1">
    <source>
        <dbReference type="SAM" id="MobiDB-lite"/>
    </source>
</evidence>
<reference evidence="2 3" key="1">
    <citation type="journal article" date="2019" name="Sci. Rep.">
        <title>Nanopore sequencing improves the draft genome of the human pathogenic amoeba Naegleria fowleri.</title>
        <authorList>
            <person name="Liechti N."/>
            <person name="Schurch N."/>
            <person name="Bruggmann R."/>
            <person name="Wittwer M."/>
        </authorList>
    </citation>
    <scope>NUCLEOTIDE SEQUENCE [LARGE SCALE GENOMIC DNA]</scope>
    <source>
        <strain evidence="2 3">ATCC 30894</strain>
    </source>
</reference>
<accession>A0A6A5C7Q1</accession>